<dbReference type="CDD" id="cd00085">
    <property type="entry name" value="HNHc"/>
    <property type="match status" value="1"/>
</dbReference>
<feature type="domain" description="HNH" evidence="1">
    <location>
        <begin position="23"/>
        <end position="77"/>
    </location>
</feature>
<gene>
    <name evidence="2" type="ORF">HUG10_21030</name>
</gene>
<accession>A0A7D5GEV8</accession>
<name>A0A7D5GEV8_9EURY</name>
<evidence type="ECO:0000313" key="2">
    <source>
        <dbReference type="EMBL" id="QLG30072.1"/>
    </source>
</evidence>
<dbReference type="Gene3D" id="1.10.30.50">
    <property type="match status" value="1"/>
</dbReference>
<dbReference type="GO" id="GO:0008270">
    <property type="term" value="F:zinc ion binding"/>
    <property type="evidence" value="ECO:0007669"/>
    <property type="project" value="InterPro"/>
</dbReference>
<dbReference type="GO" id="GO:0004519">
    <property type="term" value="F:endonuclease activity"/>
    <property type="evidence" value="ECO:0007669"/>
    <property type="project" value="UniProtKB-KW"/>
</dbReference>
<geneLocation type="plasmid" evidence="2 3">
    <name>unnamed3</name>
</geneLocation>
<evidence type="ECO:0000313" key="3">
    <source>
        <dbReference type="Proteomes" id="UP000509750"/>
    </source>
</evidence>
<dbReference type="GeneID" id="56031373"/>
<evidence type="ECO:0000259" key="1">
    <source>
        <dbReference type="Pfam" id="PF01844"/>
    </source>
</evidence>
<dbReference type="EMBL" id="CP058532">
    <property type="protein sequence ID" value="QLG30072.1"/>
    <property type="molecule type" value="Genomic_DNA"/>
</dbReference>
<dbReference type="Proteomes" id="UP000509750">
    <property type="component" value="Plasmid unnamed3"/>
</dbReference>
<organism evidence="2 3">
    <name type="scientific">Halorarum halophilum</name>
    <dbReference type="NCBI Taxonomy" id="2743090"/>
    <lineage>
        <taxon>Archaea</taxon>
        <taxon>Methanobacteriati</taxon>
        <taxon>Methanobacteriota</taxon>
        <taxon>Stenosarchaea group</taxon>
        <taxon>Halobacteria</taxon>
        <taxon>Halobacteriales</taxon>
        <taxon>Haloferacaceae</taxon>
        <taxon>Halorarum</taxon>
    </lineage>
</organism>
<keyword evidence="2" id="KW-0614">Plasmid</keyword>
<dbReference type="InterPro" id="IPR002711">
    <property type="entry name" value="HNH"/>
</dbReference>
<proteinExistence type="predicted"/>
<sequence>MVDYGPTWDAARLGELERCDYTCQGCGREHDPETLDDENGVKIHVHHKVKARLFPRIEDAHYPENLIALCSRCHGRVESGKLPDSRPDVRDDVNMY</sequence>
<protein>
    <submittedName>
        <fullName evidence="2">HNH endonuclease</fullName>
    </submittedName>
</protein>
<keyword evidence="2" id="KW-0540">Nuclease</keyword>
<keyword evidence="2" id="KW-0255">Endonuclease</keyword>
<dbReference type="OrthoDB" id="11472at2157"/>
<keyword evidence="3" id="KW-1185">Reference proteome</keyword>
<reference evidence="2 3" key="1">
    <citation type="submission" date="2020-07" db="EMBL/GenBank/DDBJ databases">
        <title>Gai3-2, isolated from salt lake.</title>
        <authorList>
            <person name="Cui H."/>
            <person name="Shi X."/>
        </authorList>
    </citation>
    <scope>NUCLEOTIDE SEQUENCE [LARGE SCALE GENOMIC DNA]</scope>
    <source>
        <strain evidence="2 3">Gai3-2</strain>
        <plasmid evidence="2 3">unnamed3</plasmid>
    </source>
</reference>
<dbReference type="KEGG" id="halg:HUG10_21030"/>
<dbReference type="Pfam" id="PF01844">
    <property type="entry name" value="HNH"/>
    <property type="match status" value="1"/>
</dbReference>
<dbReference type="InterPro" id="IPR003615">
    <property type="entry name" value="HNH_nuc"/>
</dbReference>
<dbReference type="RefSeq" id="WP_179171646.1">
    <property type="nucleotide sequence ID" value="NZ_CP058532.1"/>
</dbReference>
<keyword evidence="2" id="KW-0378">Hydrolase</keyword>
<dbReference type="GO" id="GO:0003676">
    <property type="term" value="F:nucleic acid binding"/>
    <property type="evidence" value="ECO:0007669"/>
    <property type="project" value="InterPro"/>
</dbReference>
<dbReference type="AlphaFoldDB" id="A0A7D5GEV8"/>